<keyword evidence="6" id="KW-1185">Reference proteome</keyword>
<protein>
    <recommendedName>
        <fullName evidence="2">ferredoxin--NADP(+) reductase</fullName>
        <ecNumber evidence="2">1.18.1.2</ecNumber>
    </recommendedName>
</protein>
<dbReference type="SUPFAM" id="SSF63380">
    <property type="entry name" value="Riboflavin synthase domain-like"/>
    <property type="match status" value="1"/>
</dbReference>
<proteinExistence type="inferred from homology"/>
<dbReference type="GO" id="GO:0000166">
    <property type="term" value="F:nucleotide binding"/>
    <property type="evidence" value="ECO:0007669"/>
    <property type="project" value="UniProtKB-KW"/>
</dbReference>
<keyword evidence="5" id="KW-0560">Oxidoreductase</keyword>
<dbReference type="Proteomes" id="UP000315082">
    <property type="component" value="Chromosome"/>
</dbReference>
<accession>A0A518JVC5</accession>
<evidence type="ECO:0000313" key="6">
    <source>
        <dbReference type="Proteomes" id="UP000315082"/>
    </source>
</evidence>
<evidence type="ECO:0000313" key="5">
    <source>
        <dbReference type="EMBL" id="QDV69487.1"/>
    </source>
</evidence>
<dbReference type="Gene3D" id="2.40.30.10">
    <property type="entry name" value="Translation factors"/>
    <property type="match status" value="1"/>
</dbReference>
<dbReference type="InterPro" id="IPR051930">
    <property type="entry name" value="FNR_type-1"/>
</dbReference>
<dbReference type="OrthoDB" id="9784483at2"/>
<name>A0A518JVC5_9BACT</name>
<evidence type="ECO:0000256" key="1">
    <source>
        <dbReference type="ARBA" id="ARBA00008312"/>
    </source>
</evidence>
<dbReference type="CDD" id="cd06195">
    <property type="entry name" value="FNR1"/>
    <property type="match status" value="1"/>
</dbReference>
<dbReference type="AlphaFoldDB" id="A0A518JVC5"/>
<dbReference type="EC" id="1.18.1.2" evidence="2"/>
<sequence length="333" mass="37490">MSNTQHVTTGNRKGIRSVNKTVELPPTEIEVEELRQTSYNATLIQRIDIHEELALFRIQPDSAVVPFQPGQYLTLGLGYWESRVSNSQAEVLEPKQWRKVVKRAYSISCPMLDSMEQLAPCSQLDYYEFYVTLVRRAEHPPALTPRLFQMQEGDRIFAAPRIVGTYVLDGVGPDDDVVFFATGTGEAPHNAMSAELLHRGHRGRIVSATCVRLRRDLGYLAAQTRLTVKYPNYVYLHFTTREAENTNPGFHGFVGKQHLQQVVESGLFEAAAGLKLDPKRTHIFLCGNPAMIGYQPPGAPPLTSPGMLQILRQRGFHDHGSDGPGQIRFEKYW</sequence>
<dbReference type="KEGG" id="rcf:Poly24_32030"/>
<evidence type="ECO:0000256" key="3">
    <source>
        <dbReference type="ARBA" id="ARBA00022741"/>
    </source>
</evidence>
<dbReference type="SUPFAM" id="SSF52343">
    <property type="entry name" value="Ferredoxin reductase-like, C-terminal NADP-linked domain"/>
    <property type="match status" value="1"/>
</dbReference>
<dbReference type="EMBL" id="CP036348">
    <property type="protein sequence ID" value="QDV69487.1"/>
    <property type="molecule type" value="Genomic_DNA"/>
</dbReference>
<dbReference type="InterPro" id="IPR033892">
    <property type="entry name" value="FNR_bac"/>
</dbReference>
<dbReference type="PANTHER" id="PTHR47878:SF2">
    <property type="entry name" value="OXIDOREDUCTASE FAD_NAD(P)-BINDING DOMAIN PROTEIN"/>
    <property type="match status" value="1"/>
</dbReference>
<dbReference type="Pfam" id="PF00175">
    <property type="entry name" value="NAD_binding_1"/>
    <property type="match status" value="1"/>
</dbReference>
<dbReference type="GO" id="GO:0004324">
    <property type="term" value="F:ferredoxin-NADP+ reductase activity"/>
    <property type="evidence" value="ECO:0007669"/>
    <property type="project" value="UniProtKB-EC"/>
</dbReference>
<dbReference type="InterPro" id="IPR017927">
    <property type="entry name" value="FAD-bd_FR_type"/>
</dbReference>
<comment type="similarity">
    <text evidence="1">Belongs to the ferredoxin--NADP reductase type 1 family.</text>
</comment>
<keyword evidence="3" id="KW-0547">Nucleotide-binding</keyword>
<dbReference type="PROSITE" id="PS51384">
    <property type="entry name" value="FAD_FR"/>
    <property type="match status" value="1"/>
</dbReference>
<gene>
    <name evidence="5" type="primary">fpr</name>
    <name evidence="5" type="ORF">Poly24_32030</name>
</gene>
<evidence type="ECO:0000256" key="2">
    <source>
        <dbReference type="ARBA" id="ARBA00013223"/>
    </source>
</evidence>
<evidence type="ECO:0000259" key="4">
    <source>
        <dbReference type="PROSITE" id="PS51384"/>
    </source>
</evidence>
<dbReference type="PANTHER" id="PTHR47878">
    <property type="entry name" value="OXIDOREDUCTASE FAD/NAD(P)-BINDING DOMAIN PROTEIN"/>
    <property type="match status" value="1"/>
</dbReference>
<dbReference type="InterPro" id="IPR039261">
    <property type="entry name" value="FNR_nucleotide-bd"/>
</dbReference>
<dbReference type="InterPro" id="IPR017938">
    <property type="entry name" value="Riboflavin_synthase-like_b-brl"/>
</dbReference>
<feature type="domain" description="FAD-binding FR-type" evidence="4">
    <location>
        <begin position="36"/>
        <end position="169"/>
    </location>
</feature>
<dbReference type="InterPro" id="IPR001433">
    <property type="entry name" value="OxRdtase_FAD/NAD-bd"/>
</dbReference>
<organism evidence="5 6">
    <name type="scientific">Rosistilla carotiformis</name>
    <dbReference type="NCBI Taxonomy" id="2528017"/>
    <lineage>
        <taxon>Bacteria</taxon>
        <taxon>Pseudomonadati</taxon>
        <taxon>Planctomycetota</taxon>
        <taxon>Planctomycetia</taxon>
        <taxon>Pirellulales</taxon>
        <taxon>Pirellulaceae</taxon>
        <taxon>Rosistilla</taxon>
    </lineage>
</organism>
<reference evidence="5 6" key="1">
    <citation type="submission" date="2019-02" db="EMBL/GenBank/DDBJ databases">
        <title>Deep-cultivation of Planctomycetes and their phenomic and genomic characterization uncovers novel biology.</title>
        <authorList>
            <person name="Wiegand S."/>
            <person name="Jogler M."/>
            <person name="Boedeker C."/>
            <person name="Pinto D."/>
            <person name="Vollmers J."/>
            <person name="Rivas-Marin E."/>
            <person name="Kohn T."/>
            <person name="Peeters S.H."/>
            <person name="Heuer A."/>
            <person name="Rast P."/>
            <person name="Oberbeckmann S."/>
            <person name="Bunk B."/>
            <person name="Jeske O."/>
            <person name="Meyerdierks A."/>
            <person name="Storesund J.E."/>
            <person name="Kallscheuer N."/>
            <person name="Luecker S."/>
            <person name="Lage O.M."/>
            <person name="Pohl T."/>
            <person name="Merkel B.J."/>
            <person name="Hornburger P."/>
            <person name="Mueller R.-W."/>
            <person name="Bruemmer F."/>
            <person name="Labrenz M."/>
            <person name="Spormann A.M."/>
            <person name="Op den Camp H."/>
            <person name="Overmann J."/>
            <person name="Amann R."/>
            <person name="Jetten M.S.M."/>
            <person name="Mascher T."/>
            <person name="Medema M.H."/>
            <person name="Devos D.P."/>
            <person name="Kaster A.-K."/>
            <person name="Ovreas L."/>
            <person name="Rohde M."/>
            <person name="Galperin M.Y."/>
            <person name="Jogler C."/>
        </authorList>
    </citation>
    <scope>NUCLEOTIDE SEQUENCE [LARGE SCALE GENOMIC DNA]</scope>
    <source>
        <strain evidence="5 6">Poly24</strain>
    </source>
</reference>
<dbReference type="Gene3D" id="3.40.50.80">
    <property type="entry name" value="Nucleotide-binding domain of ferredoxin-NADP reductase (FNR) module"/>
    <property type="match status" value="1"/>
</dbReference>